<evidence type="ECO:0000313" key="2">
    <source>
        <dbReference type="EMBL" id="GAA0588292.1"/>
    </source>
</evidence>
<dbReference type="EMBL" id="BAAADD010000014">
    <property type="protein sequence ID" value="GAA0588292.1"/>
    <property type="molecule type" value="Genomic_DNA"/>
</dbReference>
<gene>
    <name evidence="2" type="ORF">GCM10008942_41620</name>
</gene>
<dbReference type="Proteomes" id="UP001499951">
    <property type="component" value="Unassembled WGS sequence"/>
</dbReference>
<dbReference type="InterPro" id="IPR038186">
    <property type="entry name" value="CHAD_dom_sf"/>
</dbReference>
<dbReference type="SMART" id="SM00880">
    <property type="entry name" value="CHAD"/>
    <property type="match status" value="1"/>
</dbReference>
<dbReference type="PANTHER" id="PTHR39339">
    <property type="entry name" value="SLR1444 PROTEIN"/>
    <property type="match status" value="1"/>
</dbReference>
<dbReference type="PROSITE" id="PS51708">
    <property type="entry name" value="CHAD"/>
    <property type="match status" value="1"/>
</dbReference>
<organism evidence="2 3">
    <name type="scientific">Rhizomicrobium electricum</name>
    <dbReference type="NCBI Taxonomy" id="480070"/>
    <lineage>
        <taxon>Bacteria</taxon>
        <taxon>Pseudomonadati</taxon>
        <taxon>Pseudomonadota</taxon>
        <taxon>Alphaproteobacteria</taxon>
        <taxon>Micropepsales</taxon>
        <taxon>Micropepsaceae</taxon>
        <taxon>Rhizomicrobium</taxon>
    </lineage>
</organism>
<protein>
    <recommendedName>
        <fullName evidence="1">CHAD domain-containing protein</fullName>
    </recommendedName>
</protein>
<feature type="domain" description="CHAD" evidence="1">
    <location>
        <begin position="22"/>
        <end position="295"/>
    </location>
</feature>
<proteinExistence type="predicted"/>
<dbReference type="PANTHER" id="PTHR39339:SF1">
    <property type="entry name" value="CHAD DOMAIN-CONTAINING PROTEIN"/>
    <property type="match status" value="1"/>
</dbReference>
<dbReference type="RefSeq" id="WP_166934764.1">
    <property type="nucleotide sequence ID" value="NZ_BAAADD010000014.1"/>
</dbReference>
<dbReference type="InterPro" id="IPR007899">
    <property type="entry name" value="CHAD_dom"/>
</dbReference>
<dbReference type="Pfam" id="PF05235">
    <property type="entry name" value="CHAD"/>
    <property type="match status" value="1"/>
</dbReference>
<evidence type="ECO:0000259" key="1">
    <source>
        <dbReference type="PROSITE" id="PS51708"/>
    </source>
</evidence>
<dbReference type="Gene3D" id="1.40.20.10">
    <property type="entry name" value="CHAD domain"/>
    <property type="match status" value="1"/>
</dbReference>
<accession>A0ABP3QCM7</accession>
<reference evidence="3" key="1">
    <citation type="journal article" date="2019" name="Int. J. Syst. Evol. Microbiol.">
        <title>The Global Catalogue of Microorganisms (GCM) 10K type strain sequencing project: providing services to taxonomists for standard genome sequencing and annotation.</title>
        <authorList>
            <consortium name="The Broad Institute Genomics Platform"/>
            <consortium name="The Broad Institute Genome Sequencing Center for Infectious Disease"/>
            <person name="Wu L."/>
            <person name="Ma J."/>
        </authorList>
    </citation>
    <scope>NUCLEOTIDE SEQUENCE [LARGE SCALE GENOMIC DNA]</scope>
    <source>
        <strain evidence="3">JCM 15089</strain>
    </source>
</reference>
<name>A0ABP3QCM7_9PROT</name>
<evidence type="ECO:0000313" key="3">
    <source>
        <dbReference type="Proteomes" id="UP001499951"/>
    </source>
</evidence>
<keyword evidence="3" id="KW-1185">Reference proteome</keyword>
<comment type="caution">
    <text evidence="2">The sequence shown here is derived from an EMBL/GenBank/DDBJ whole genome shotgun (WGS) entry which is preliminary data.</text>
</comment>
<sequence>MPARPRALLVPVSARAPLIDAEMSAGEALRVILLEALAQVNANAPVAVKARDGEGLHQLRVGLRRLRTALTLTDLPGLGALDARAKAIINEIGLARDLDVFVTELFQPAVNELGSRRGFTPLAERTEQLHEHAWTTAIAAIASPEFRTFDEDVAAAARAIVWPDTASIATVAPPLLEHALRRAKKRGRRFQHLDPPARHRLRIALKKLRYTAEFFAPLYPKKTAKHWLAPLKELQDLLGHLNDVAQVCGVVERLLADNAGRAAVQADLNHAAGLLQSFHQARADALARTTHKQWKAFRETPPFWTARES</sequence>